<reference evidence="1" key="1">
    <citation type="submission" date="2021-05" db="UniProtKB">
        <authorList>
            <consortium name="EnsemblPlants"/>
        </authorList>
    </citation>
    <scope>IDENTIFICATION</scope>
    <source>
        <strain evidence="1">subsp. malaccensis</strain>
    </source>
</reference>
<dbReference type="Gramene" id="Ma09_t24970.1">
    <property type="protein sequence ID" value="Ma09_p24970.1"/>
    <property type="gene ID" value="Ma09_g24970"/>
</dbReference>
<sequence>MCGIKKKKKREKIKKKRIINYHLCIILNEFFNRVSIL</sequence>
<dbReference type="Proteomes" id="UP000012960">
    <property type="component" value="Unplaced"/>
</dbReference>
<name>A0A804KNF1_MUSAM</name>
<protein>
    <submittedName>
        <fullName evidence="1">Uncharacterized protein</fullName>
    </submittedName>
</protein>
<evidence type="ECO:0000313" key="2">
    <source>
        <dbReference type="Proteomes" id="UP000012960"/>
    </source>
</evidence>
<proteinExistence type="predicted"/>
<organism evidence="1 2">
    <name type="scientific">Musa acuminata subsp. malaccensis</name>
    <name type="common">Wild banana</name>
    <name type="synonym">Musa malaccensis</name>
    <dbReference type="NCBI Taxonomy" id="214687"/>
    <lineage>
        <taxon>Eukaryota</taxon>
        <taxon>Viridiplantae</taxon>
        <taxon>Streptophyta</taxon>
        <taxon>Embryophyta</taxon>
        <taxon>Tracheophyta</taxon>
        <taxon>Spermatophyta</taxon>
        <taxon>Magnoliopsida</taxon>
        <taxon>Liliopsida</taxon>
        <taxon>Zingiberales</taxon>
        <taxon>Musaceae</taxon>
        <taxon>Musa</taxon>
    </lineage>
</organism>
<keyword evidence="2" id="KW-1185">Reference proteome</keyword>
<evidence type="ECO:0000313" key="1">
    <source>
        <dbReference type="EnsemblPlants" id="Ma09_p24970.1"/>
    </source>
</evidence>
<accession>A0A804KNF1</accession>
<dbReference type="InParanoid" id="A0A804KNF1"/>
<dbReference type="AlphaFoldDB" id="A0A804KNF1"/>
<dbReference type="EnsemblPlants" id="Ma09_t24970.1">
    <property type="protein sequence ID" value="Ma09_p24970.1"/>
    <property type="gene ID" value="Ma09_g24970"/>
</dbReference>